<comment type="caution">
    <text evidence="1">The sequence shown here is derived from an EMBL/GenBank/DDBJ whole genome shotgun (WGS) entry which is preliminary data.</text>
</comment>
<evidence type="ECO:0000313" key="2">
    <source>
        <dbReference type="Proteomes" id="UP001407347"/>
    </source>
</evidence>
<dbReference type="EMBL" id="JAQYXP010000002">
    <property type="protein sequence ID" value="MEN3234888.1"/>
    <property type="molecule type" value="Genomic_DNA"/>
</dbReference>
<sequence>MARSATKAVDAACERIRINREKRNMTRFVSIATALAEAAALHGRQPTAEQYARIEDAFREQIVIDSETGIASICYGEGYVVDPAAFIANELTRPWIETRSTPWSASPFAIGF</sequence>
<organism evidence="1 2">
    <name type="scientific">Methylobacterium ajmalii</name>
    <dbReference type="NCBI Taxonomy" id="2738439"/>
    <lineage>
        <taxon>Bacteria</taxon>
        <taxon>Pseudomonadati</taxon>
        <taxon>Pseudomonadota</taxon>
        <taxon>Alphaproteobacteria</taxon>
        <taxon>Hyphomicrobiales</taxon>
        <taxon>Methylobacteriaceae</taxon>
        <taxon>Methylobacterium</taxon>
    </lineage>
</organism>
<evidence type="ECO:0000313" key="1">
    <source>
        <dbReference type="EMBL" id="MEN3234888.1"/>
    </source>
</evidence>
<dbReference type="Proteomes" id="UP001407347">
    <property type="component" value="Unassembled WGS sequence"/>
</dbReference>
<name>A0ABU9ZTL8_9HYPH</name>
<protein>
    <submittedName>
        <fullName evidence="1">Uncharacterized protein</fullName>
    </submittedName>
</protein>
<accession>A0ABU9ZTL8</accession>
<gene>
    <name evidence="1" type="ORF">PUR29_14920</name>
</gene>
<proteinExistence type="predicted"/>
<reference evidence="1 2" key="1">
    <citation type="journal article" date="2023" name="PLoS ONE">
        <title>Complete genome assembly of Hawai'i environmental nontuberculous mycobacteria reveals unexpected co-isolation with methylobacteria.</title>
        <authorList>
            <person name="Hendrix J."/>
            <person name="Epperson L.E."/>
            <person name="Tong E.I."/>
            <person name="Chan Y.L."/>
            <person name="Hasan N.A."/>
            <person name="Dawrs S.N."/>
            <person name="Norton G.J."/>
            <person name="Virdi R."/>
            <person name="Crooks J.L."/>
            <person name="Chan E.D."/>
            <person name="Honda J.R."/>
            <person name="Strong M."/>
        </authorList>
    </citation>
    <scope>NUCLEOTIDE SEQUENCE [LARGE SCALE GENOMIC DNA]</scope>
    <source>
        <strain evidence="1 2">NJH_HI04-1</strain>
    </source>
</reference>
<dbReference type="RefSeq" id="WP_145984669.1">
    <property type="nucleotide sequence ID" value="NZ_JAQYXP010000002.1"/>
</dbReference>
<keyword evidence="2" id="KW-1185">Reference proteome</keyword>